<feature type="domain" description="4-O-methyl-glucuronoyl methylesterase-like" evidence="5">
    <location>
        <begin position="230"/>
        <end position="379"/>
    </location>
</feature>
<evidence type="ECO:0000256" key="4">
    <source>
        <dbReference type="SAM" id="SignalP"/>
    </source>
</evidence>
<dbReference type="GO" id="GO:0052689">
    <property type="term" value="F:carboxylic ester hydrolase activity"/>
    <property type="evidence" value="ECO:0007669"/>
    <property type="project" value="UniProtKB-KW"/>
</dbReference>
<feature type="chain" id="PRO_5041282444" evidence="4">
    <location>
        <begin position="18"/>
        <end position="431"/>
    </location>
</feature>
<dbReference type="SUPFAM" id="SSF53474">
    <property type="entry name" value="alpha/beta-Hydrolases"/>
    <property type="match status" value="1"/>
</dbReference>
<dbReference type="EMBL" id="CP120682">
    <property type="protein sequence ID" value="WKN37350.1"/>
    <property type="molecule type" value="Genomic_DNA"/>
</dbReference>
<dbReference type="InterPro" id="IPR054579">
    <property type="entry name" value="GCE-like_dom"/>
</dbReference>
<proteinExistence type="predicted"/>
<accession>A0AA49GRG1</accession>
<dbReference type="Pfam" id="PF22244">
    <property type="entry name" value="GCE_fung"/>
    <property type="match status" value="1"/>
</dbReference>
<evidence type="ECO:0000256" key="1">
    <source>
        <dbReference type="ARBA" id="ARBA00022487"/>
    </source>
</evidence>
<dbReference type="InterPro" id="IPR029058">
    <property type="entry name" value="AB_hydrolase_fold"/>
</dbReference>
<dbReference type="Gene3D" id="3.40.50.1820">
    <property type="entry name" value="alpha/beta hydrolase"/>
    <property type="match status" value="1"/>
</dbReference>
<evidence type="ECO:0000256" key="2">
    <source>
        <dbReference type="ARBA" id="ARBA00022729"/>
    </source>
</evidence>
<evidence type="ECO:0000313" key="6">
    <source>
        <dbReference type="EMBL" id="WKN37350.1"/>
    </source>
</evidence>
<keyword evidence="1" id="KW-0719">Serine esterase</keyword>
<dbReference type="AlphaFoldDB" id="A0AA49GRG1"/>
<feature type="signal peptide" evidence="4">
    <location>
        <begin position="1"/>
        <end position="17"/>
    </location>
</feature>
<protein>
    <submittedName>
        <fullName evidence="6">Acetylxylan esterase</fullName>
    </submittedName>
</protein>
<organism evidence="6">
    <name type="scientific">Roseihalotalea indica</name>
    <dbReference type="NCBI Taxonomy" id="2867963"/>
    <lineage>
        <taxon>Bacteria</taxon>
        <taxon>Pseudomonadati</taxon>
        <taxon>Bacteroidota</taxon>
        <taxon>Cytophagia</taxon>
        <taxon>Cytophagales</taxon>
        <taxon>Catalimonadaceae</taxon>
        <taxon>Roseihalotalea</taxon>
    </lineage>
</organism>
<reference evidence="6" key="1">
    <citation type="journal article" date="2023" name="Comput. Struct. Biotechnol. J.">
        <title>Discovery of a novel marine Bacteroidetes with a rich repertoire of carbohydrate-active enzymes.</title>
        <authorList>
            <person name="Chen B."/>
            <person name="Liu G."/>
            <person name="Chen Q."/>
            <person name="Wang H."/>
            <person name="Liu L."/>
            <person name="Tang K."/>
        </authorList>
    </citation>
    <scope>NUCLEOTIDE SEQUENCE</scope>
    <source>
        <strain evidence="6">TK19036</strain>
    </source>
</reference>
<keyword evidence="2 4" id="KW-0732">Signal</keyword>
<gene>
    <name evidence="6" type="ORF">K4G66_01340</name>
</gene>
<name>A0AA49GRG1_9BACT</name>
<evidence type="ECO:0000259" key="5">
    <source>
        <dbReference type="Pfam" id="PF22244"/>
    </source>
</evidence>
<evidence type="ECO:0000256" key="3">
    <source>
        <dbReference type="ARBA" id="ARBA00022801"/>
    </source>
</evidence>
<keyword evidence="3" id="KW-0378">Hydrolase</keyword>
<reference evidence="6" key="2">
    <citation type="journal article" date="2024" name="Antonie Van Leeuwenhoek">
        <title>Roseihalotalea indica gen. nov., sp. nov., a halophilic Bacteroidetes from mesopelagic Southwest Indian Ocean with higher carbohydrate metabolic potential.</title>
        <authorList>
            <person name="Chen B."/>
            <person name="Zhang M."/>
            <person name="Lin D."/>
            <person name="Ye J."/>
            <person name="Tang K."/>
        </authorList>
    </citation>
    <scope>NUCLEOTIDE SEQUENCE</scope>
    <source>
        <strain evidence="6">TK19036</strain>
    </source>
</reference>
<sequence>MKAFVATLLFFSTCLLAQELCAQPDFEPNYDESKIPDYSLPELLVTEDGQAVKNEQRWWEQRRPEILRLFETQVYGKTPTQKPELSFKVVSVDEKALEGKATRKQIQVFFTEDEARPYLDLLLYVPNKVNGPAPAFIGLNFFGNHTIQPDPEIIITDQWSPNNDDFGITDNKATDASRGVRIHRWPVEMIIDRGYALATIYCGDIDPDRENFQDGVHPLFYKAGQQAPADDEWGTVGAWAWGLSRGLDYLETDEDIASDQVAVIGHSRLGKASVWAGAQDQRFAMVISNDSGCGGVALSRRAYGETVGRINHAFPHWFCGNFKQYSQNEAALPVDQHMLLALVAPRPLYVASAEGDQWADPKGEFLSAVYATPVYQLLGTTGLPVTDMPEVNQPVSETIGYHMRTGKHDITEYDWQQYLDFADKHFSTRTP</sequence>